<accession>A0A6L5JYM5</accession>
<evidence type="ECO:0000256" key="2">
    <source>
        <dbReference type="ARBA" id="ARBA00022552"/>
    </source>
</evidence>
<dbReference type="PIRSF" id="PIRSF003078">
    <property type="entry name" value="GidB"/>
    <property type="match status" value="1"/>
</dbReference>
<dbReference type="InterPro" id="IPR003682">
    <property type="entry name" value="rRNA_ssu_MeTfrase_G"/>
</dbReference>
<reference evidence="7 8" key="1">
    <citation type="submission" date="2019-10" db="EMBL/GenBank/DDBJ databases">
        <title>Whole-genome sequence of the purple nonsulfur photosynthetic bacterium Rhodocyclus tenuis.</title>
        <authorList>
            <person name="Kyndt J.A."/>
            <person name="Meyer T.E."/>
        </authorList>
    </citation>
    <scope>NUCLEOTIDE SEQUENCE [LARGE SCALE GENOMIC DNA]</scope>
    <source>
        <strain evidence="7 8">DSM 110</strain>
    </source>
</reference>
<organism evidence="7 8">
    <name type="scientific">Rhodocyclus tenuis</name>
    <name type="common">Rhodospirillum tenue</name>
    <dbReference type="NCBI Taxonomy" id="1066"/>
    <lineage>
        <taxon>Bacteria</taxon>
        <taxon>Pseudomonadati</taxon>
        <taxon>Pseudomonadota</taxon>
        <taxon>Betaproteobacteria</taxon>
        <taxon>Rhodocyclales</taxon>
        <taxon>Rhodocyclaceae</taxon>
        <taxon>Rhodocyclus</taxon>
    </lineage>
</organism>
<dbReference type="Pfam" id="PF02527">
    <property type="entry name" value="GidB"/>
    <property type="match status" value="1"/>
</dbReference>
<protein>
    <recommendedName>
        <fullName evidence="6">Ribosomal RNA small subunit methyltransferase G</fullName>
        <ecNumber evidence="6">2.1.1.170</ecNumber>
    </recommendedName>
    <alternativeName>
        <fullName evidence="6">16S rRNA 7-methylguanosine methyltransferase</fullName>
        <shortName evidence="6">16S rRNA m7G methyltransferase</shortName>
    </alternativeName>
</protein>
<evidence type="ECO:0000313" key="8">
    <source>
        <dbReference type="Proteomes" id="UP000480275"/>
    </source>
</evidence>
<keyword evidence="4 6" id="KW-0808">Transferase</keyword>
<dbReference type="SUPFAM" id="SSF53335">
    <property type="entry name" value="S-adenosyl-L-methionine-dependent methyltransferases"/>
    <property type="match status" value="1"/>
</dbReference>
<dbReference type="Gene3D" id="3.40.50.150">
    <property type="entry name" value="Vaccinia Virus protein VP39"/>
    <property type="match status" value="1"/>
</dbReference>
<gene>
    <name evidence="6 7" type="primary">rsmG</name>
    <name evidence="7" type="ORF">GHK24_11630</name>
</gene>
<dbReference type="HAMAP" id="MF_00074">
    <property type="entry name" value="16SrRNA_methyltr_G"/>
    <property type="match status" value="1"/>
</dbReference>
<dbReference type="OrthoDB" id="9808773at2"/>
<dbReference type="PANTHER" id="PTHR31760">
    <property type="entry name" value="S-ADENOSYL-L-METHIONINE-DEPENDENT METHYLTRANSFERASES SUPERFAMILY PROTEIN"/>
    <property type="match status" value="1"/>
</dbReference>
<dbReference type="AlphaFoldDB" id="A0A6L5JYM5"/>
<dbReference type="CDD" id="cd02440">
    <property type="entry name" value="AdoMet_MTases"/>
    <property type="match status" value="1"/>
</dbReference>
<dbReference type="PANTHER" id="PTHR31760:SF0">
    <property type="entry name" value="S-ADENOSYL-L-METHIONINE-DEPENDENT METHYLTRANSFERASES SUPERFAMILY PROTEIN"/>
    <property type="match status" value="1"/>
</dbReference>
<comment type="caution">
    <text evidence="7">The sequence shown here is derived from an EMBL/GenBank/DDBJ whole genome shotgun (WGS) entry which is preliminary data.</text>
</comment>
<evidence type="ECO:0000256" key="5">
    <source>
        <dbReference type="ARBA" id="ARBA00022691"/>
    </source>
</evidence>
<comment type="catalytic activity">
    <reaction evidence="6">
        <text>guanosine(527) in 16S rRNA + S-adenosyl-L-methionine = N(7)-methylguanosine(527) in 16S rRNA + S-adenosyl-L-homocysteine</text>
        <dbReference type="Rhea" id="RHEA:42732"/>
        <dbReference type="Rhea" id="RHEA-COMP:10209"/>
        <dbReference type="Rhea" id="RHEA-COMP:10210"/>
        <dbReference type="ChEBI" id="CHEBI:57856"/>
        <dbReference type="ChEBI" id="CHEBI:59789"/>
        <dbReference type="ChEBI" id="CHEBI:74269"/>
        <dbReference type="ChEBI" id="CHEBI:74480"/>
        <dbReference type="EC" id="2.1.1.170"/>
    </reaction>
</comment>
<evidence type="ECO:0000256" key="4">
    <source>
        <dbReference type="ARBA" id="ARBA00022679"/>
    </source>
</evidence>
<proteinExistence type="inferred from homology"/>
<dbReference type="EMBL" id="WIXJ01000010">
    <property type="protein sequence ID" value="MQY52423.1"/>
    <property type="molecule type" value="Genomic_DNA"/>
</dbReference>
<comment type="subcellular location">
    <subcellularLocation>
        <location evidence="6">Cytoplasm</location>
    </subcellularLocation>
</comment>
<keyword evidence="3 6" id="KW-0489">Methyltransferase</keyword>
<dbReference type="EC" id="2.1.1.170" evidence="6"/>
<name>A0A6L5JYM5_RHOTE</name>
<feature type="binding site" evidence="6">
    <location>
        <position position="75"/>
    </location>
    <ligand>
        <name>S-adenosyl-L-methionine</name>
        <dbReference type="ChEBI" id="CHEBI:59789"/>
    </ligand>
</feature>
<evidence type="ECO:0000256" key="3">
    <source>
        <dbReference type="ARBA" id="ARBA00022603"/>
    </source>
</evidence>
<dbReference type="NCBIfam" id="TIGR00138">
    <property type="entry name" value="rsmG_gidB"/>
    <property type="match status" value="1"/>
</dbReference>
<dbReference type="GO" id="GO:0070043">
    <property type="term" value="F:rRNA (guanine-N7-)-methyltransferase activity"/>
    <property type="evidence" value="ECO:0007669"/>
    <property type="project" value="UniProtKB-UniRule"/>
</dbReference>
<feature type="binding site" evidence="6">
    <location>
        <position position="141"/>
    </location>
    <ligand>
        <name>S-adenosyl-L-methionine</name>
        <dbReference type="ChEBI" id="CHEBI:59789"/>
    </ligand>
</feature>
<feature type="binding site" evidence="6">
    <location>
        <position position="80"/>
    </location>
    <ligand>
        <name>S-adenosyl-L-methionine</name>
        <dbReference type="ChEBI" id="CHEBI:59789"/>
    </ligand>
</feature>
<dbReference type="InterPro" id="IPR029063">
    <property type="entry name" value="SAM-dependent_MTases_sf"/>
</dbReference>
<keyword evidence="5 6" id="KW-0949">S-adenosyl-L-methionine</keyword>
<comment type="function">
    <text evidence="6">Specifically methylates the N7 position of guanine in position 527 of 16S rRNA.</text>
</comment>
<keyword evidence="2 6" id="KW-0698">rRNA processing</keyword>
<evidence type="ECO:0000256" key="6">
    <source>
        <dbReference type="HAMAP-Rule" id="MF_00074"/>
    </source>
</evidence>
<evidence type="ECO:0000313" key="7">
    <source>
        <dbReference type="EMBL" id="MQY52423.1"/>
    </source>
</evidence>
<dbReference type="Proteomes" id="UP000480275">
    <property type="component" value="Unassembled WGS sequence"/>
</dbReference>
<keyword evidence="1 6" id="KW-0963">Cytoplasm</keyword>
<comment type="caution">
    <text evidence="6">Lacks conserved residue(s) required for the propagation of feature annotation.</text>
</comment>
<comment type="similarity">
    <text evidence="6">Belongs to the methyltransferase superfamily. RNA methyltransferase RsmG family.</text>
</comment>
<feature type="binding site" evidence="6">
    <location>
        <begin position="126"/>
        <end position="127"/>
    </location>
    <ligand>
        <name>S-adenosyl-L-methionine</name>
        <dbReference type="ChEBI" id="CHEBI:59789"/>
    </ligand>
</feature>
<sequence length="215" mass="23272">MNPAEQLASGLRVLGLDIDAPAQARLLAYAALLDKWNRTFNLTALRAPDKAVSHHLLDSLAILPYLGEGVLLDVGSGGGLPGIPLAITRPDLAVHLLDSNSKKTAFLQQAVIELELRNVTVHCRRIEEFQPAQPFATIVSRAFAELADFVRPTRSLLAADGCWLAMKGLLPHEEIARLPAGIVVDRALPIRVPGVDGERHVLILKDAGAVRREEV</sequence>
<evidence type="ECO:0000256" key="1">
    <source>
        <dbReference type="ARBA" id="ARBA00022490"/>
    </source>
</evidence>
<dbReference type="GO" id="GO:0005829">
    <property type="term" value="C:cytosol"/>
    <property type="evidence" value="ECO:0007669"/>
    <property type="project" value="TreeGrafter"/>
</dbReference>